<evidence type="ECO:0000313" key="2">
    <source>
        <dbReference type="Proteomes" id="UP000279236"/>
    </source>
</evidence>
<dbReference type="AlphaFoldDB" id="A0A427Y065"/>
<protein>
    <submittedName>
        <fullName evidence="1">Uncharacterized protein</fullName>
    </submittedName>
</protein>
<organism evidence="1 2">
    <name type="scientific">Apiotrichum porosum</name>
    <dbReference type="NCBI Taxonomy" id="105984"/>
    <lineage>
        <taxon>Eukaryota</taxon>
        <taxon>Fungi</taxon>
        <taxon>Dikarya</taxon>
        <taxon>Basidiomycota</taxon>
        <taxon>Agaricomycotina</taxon>
        <taxon>Tremellomycetes</taxon>
        <taxon>Trichosporonales</taxon>
        <taxon>Trichosporonaceae</taxon>
        <taxon>Apiotrichum</taxon>
    </lineage>
</organism>
<proteinExistence type="predicted"/>
<dbReference type="EMBL" id="RSCE01000003">
    <property type="protein sequence ID" value="RSH84385.1"/>
    <property type="molecule type" value="Genomic_DNA"/>
</dbReference>
<accession>A0A427Y065</accession>
<dbReference type="Proteomes" id="UP000279236">
    <property type="component" value="Unassembled WGS sequence"/>
</dbReference>
<gene>
    <name evidence="1" type="ORF">EHS24_005905</name>
</gene>
<sequence>MCAGFGVHIDNDLDVNRTERGGQEWRTNWESDLVSTSEVSHLALKYENAEEVGTSGTLFI</sequence>
<comment type="caution">
    <text evidence="1">The sequence shown here is derived from an EMBL/GenBank/DDBJ whole genome shotgun (WGS) entry which is preliminary data.</text>
</comment>
<keyword evidence="2" id="KW-1185">Reference proteome</keyword>
<dbReference type="GeneID" id="39590448"/>
<name>A0A427Y065_9TREE</name>
<reference evidence="1 2" key="1">
    <citation type="submission" date="2018-11" db="EMBL/GenBank/DDBJ databases">
        <title>Genome sequence of Apiotrichum porosum DSM 27194.</title>
        <authorList>
            <person name="Aliyu H."/>
            <person name="Gorte O."/>
            <person name="Ochsenreither K."/>
        </authorList>
    </citation>
    <scope>NUCLEOTIDE SEQUENCE [LARGE SCALE GENOMIC DNA]</scope>
    <source>
        <strain evidence="1 2">DSM 27194</strain>
    </source>
</reference>
<evidence type="ECO:0000313" key="1">
    <source>
        <dbReference type="EMBL" id="RSH84385.1"/>
    </source>
</evidence>
<dbReference type="RefSeq" id="XP_028477833.1">
    <property type="nucleotide sequence ID" value="XM_028621381.1"/>
</dbReference>